<proteinExistence type="predicted"/>
<accession>A0A921JDP1</accession>
<evidence type="ECO:0000313" key="3">
    <source>
        <dbReference type="Proteomes" id="UP000742631"/>
    </source>
</evidence>
<evidence type="ECO:0000256" key="1">
    <source>
        <dbReference type="SAM" id="MobiDB-lite"/>
    </source>
</evidence>
<feature type="compositionally biased region" description="Basic and acidic residues" evidence="1">
    <location>
        <begin position="55"/>
        <end position="70"/>
    </location>
</feature>
<gene>
    <name evidence="2" type="ORF">K8W01_01305</name>
</gene>
<name>A0A921JDP1_9HYPH</name>
<feature type="region of interest" description="Disordered" evidence="1">
    <location>
        <begin position="55"/>
        <end position="88"/>
    </location>
</feature>
<dbReference type="AlphaFoldDB" id="A0A921JDP1"/>
<dbReference type="EMBL" id="DYYG01000005">
    <property type="protein sequence ID" value="HJE22284.1"/>
    <property type="molecule type" value="Genomic_DNA"/>
</dbReference>
<evidence type="ECO:0000313" key="2">
    <source>
        <dbReference type="EMBL" id="HJE22284.1"/>
    </source>
</evidence>
<organism evidence="2 3">
    <name type="scientific">Methylorubrum populi</name>
    <dbReference type="NCBI Taxonomy" id="223967"/>
    <lineage>
        <taxon>Bacteria</taxon>
        <taxon>Pseudomonadati</taxon>
        <taxon>Pseudomonadota</taxon>
        <taxon>Alphaproteobacteria</taxon>
        <taxon>Hyphomicrobiales</taxon>
        <taxon>Methylobacteriaceae</taxon>
        <taxon>Methylorubrum</taxon>
    </lineage>
</organism>
<comment type="caution">
    <text evidence="2">The sequence shown here is derived from an EMBL/GenBank/DDBJ whole genome shotgun (WGS) entry which is preliminary data.</text>
</comment>
<dbReference type="Proteomes" id="UP000742631">
    <property type="component" value="Unassembled WGS sequence"/>
</dbReference>
<protein>
    <submittedName>
        <fullName evidence="2">Uncharacterized protein</fullName>
    </submittedName>
</protein>
<reference evidence="2" key="1">
    <citation type="journal article" date="2021" name="PeerJ">
        <title>Extensive microbial diversity within the chicken gut microbiome revealed by metagenomics and culture.</title>
        <authorList>
            <person name="Gilroy R."/>
            <person name="Ravi A."/>
            <person name="Getino M."/>
            <person name="Pursley I."/>
            <person name="Horton D.L."/>
            <person name="Alikhan N.F."/>
            <person name="Baker D."/>
            <person name="Gharbi K."/>
            <person name="Hall N."/>
            <person name="Watson M."/>
            <person name="Adriaenssens E.M."/>
            <person name="Foster-Nyarko E."/>
            <person name="Jarju S."/>
            <person name="Secka A."/>
            <person name="Antonio M."/>
            <person name="Oren A."/>
            <person name="Chaudhuri R.R."/>
            <person name="La Ragione R."/>
            <person name="Hildebrand F."/>
            <person name="Pallen M.J."/>
        </authorList>
    </citation>
    <scope>NUCLEOTIDE SEQUENCE</scope>
    <source>
        <strain evidence="2">316</strain>
    </source>
</reference>
<reference evidence="2" key="2">
    <citation type="submission" date="2021-09" db="EMBL/GenBank/DDBJ databases">
        <authorList>
            <person name="Gilroy R."/>
        </authorList>
    </citation>
    <scope>NUCLEOTIDE SEQUENCE</scope>
    <source>
        <strain evidence="2">316</strain>
    </source>
</reference>
<sequence>MTDAGKKPLPKKPLPETLDAQLLRYWEREAIRFEGLAAQAGFAWIARGYARRAQRAREKAEQARAKEVARGRLPASGAAEDPAGDSLG</sequence>